<dbReference type="EMBL" id="JNBS01001695">
    <property type="protein sequence ID" value="OQS00575.1"/>
    <property type="molecule type" value="Genomic_DNA"/>
</dbReference>
<dbReference type="AlphaFoldDB" id="A0A1V9ZRD3"/>
<dbReference type="InterPro" id="IPR016024">
    <property type="entry name" value="ARM-type_fold"/>
</dbReference>
<dbReference type="InterPro" id="IPR011989">
    <property type="entry name" value="ARM-like"/>
</dbReference>
<evidence type="ECO:0000256" key="1">
    <source>
        <dbReference type="ARBA" id="ARBA00049983"/>
    </source>
</evidence>
<evidence type="ECO:0000313" key="5">
    <source>
        <dbReference type="Proteomes" id="UP000243217"/>
    </source>
</evidence>
<comment type="caution">
    <text evidence="4">The sequence shown here is derived from an EMBL/GenBank/DDBJ whole genome shotgun (WGS) entry which is preliminary data.</text>
</comment>
<dbReference type="PANTHER" id="PTHR13347">
    <property type="entry name" value="HEAT REPEAT-CONTAINING PROTEIN 3"/>
    <property type="match status" value="1"/>
</dbReference>
<feature type="region of interest" description="Disordered" evidence="2">
    <location>
        <begin position="1"/>
        <end position="23"/>
    </location>
</feature>
<reference evidence="4 5" key="1">
    <citation type="journal article" date="2014" name="Genome Biol. Evol.">
        <title>The secreted proteins of Achlya hypogyna and Thraustotheca clavata identify the ancestral oomycete secretome and reveal gene acquisitions by horizontal gene transfer.</title>
        <authorList>
            <person name="Misner I."/>
            <person name="Blouin N."/>
            <person name="Leonard G."/>
            <person name="Richards T.A."/>
            <person name="Lane C.E."/>
        </authorList>
    </citation>
    <scope>NUCLEOTIDE SEQUENCE [LARGE SCALE GENOMIC DNA]</scope>
    <source>
        <strain evidence="4 5">ATCC 34112</strain>
    </source>
</reference>
<accession>A0A1V9ZRD3</accession>
<dbReference type="GO" id="GO:0042273">
    <property type="term" value="P:ribosomal large subunit biogenesis"/>
    <property type="evidence" value="ECO:0007669"/>
    <property type="project" value="TreeGrafter"/>
</dbReference>
<dbReference type="STRING" id="74557.A0A1V9ZRD3"/>
<keyword evidence="5" id="KW-1185">Reference proteome</keyword>
<evidence type="ECO:0000313" key="4">
    <source>
        <dbReference type="EMBL" id="OQS00575.1"/>
    </source>
</evidence>
<dbReference type="Pfam" id="PF25567">
    <property type="entry name" value="TPR_SYO1"/>
    <property type="match status" value="1"/>
</dbReference>
<gene>
    <name evidence="4" type="ORF">THRCLA_05917</name>
</gene>
<evidence type="ECO:0000256" key="2">
    <source>
        <dbReference type="SAM" id="MobiDB-lite"/>
    </source>
</evidence>
<dbReference type="Proteomes" id="UP000243217">
    <property type="component" value="Unassembled WGS sequence"/>
</dbReference>
<dbReference type="PANTHER" id="PTHR13347:SF1">
    <property type="entry name" value="HEAT REPEAT-CONTAINING PROTEIN 3"/>
    <property type="match status" value="1"/>
</dbReference>
<feature type="domain" description="SYO1-like TPR repeats" evidence="3">
    <location>
        <begin position="440"/>
        <end position="651"/>
    </location>
</feature>
<feature type="compositionally biased region" description="Basic residues" evidence="2">
    <location>
        <begin position="1"/>
        <end position="11"/>
    </location>
</feature>
<dbReference type="GO" id="GO:0006606">
    <property type="term" value="P:protein import into nucleus"/>
    <property type="evidence" value="ECO:0007669"/>
    <property type="project" value="TreeGrafter"/>
</dbReference>
<comment type="similarity">
    <text evidence="1">Belongs to the nuclear import and ribosome assembly adapter family.</text>
</comment>
<dbReference type="InterPro" id="IPR052616">
    <property type="entry name" value="SYO1-like"/>
</dbReference>
<dbReference type="SUPFAM" id="SSF48371">
    <property type="entry name" value="ARM repeat"/>
    <property type="match status" value="1"/>
</dbReference>
<sequence>MGKVKKRRNNGHKSVVPPTGGPTQAEIEAATMKDIREVPQFLSGLTSLQGSVREATCVALASYFGGDDQNSIDKAKLLQKMLNGGLLKKLLPCMVDELKLVRLHSLGALRNISVAGGLDVCEFMTSQDIITPCIKLIGEYATDDNLGATQSKDVHAFQILEQVFSLLTNLSESCSIALMQITHQRSLVLPALFKCLPIKAAPSMQLEAIKLMLVLSENNPEWNNTIHAEAAYQQSLLQLLQAQDNSLNLRLTTVGAVINLPQVLENAQSIAVLMPVLKAAIAYDAAAVVAQAQQASESIPVAAEAISNAEIITENENDINREQMEKANKAQHIIKSWKENVHVLTLGLELISNMVASGDDDEDEEEWGSDDEEGMEQAAQTLAQGQTFAANQSVPSQIFAAENILAHVYGMLQSLVVIPPQIHADIGNILHLNFANLFSVEDFAIIRERTCSCLANLLLAASRAELEATCNLTQVFQNLMTLYTNVQGVASDRDIASIIMAAVNAVITRSAENLPLECSNDLLGLIVNCAQNSNASVEARTGAIRVLGSLGQKPHSLGENKVLGTCMGQLLADTDLQVVCEVLNALFDIYSDETYDQVFFELNFLATLEHVGAGMKAKIKSEAKSLDRDLIAHSKETRLNLLRFIKYKKQHRR</sequence>
<dbReference type="OrthoDB" id="288703at2759"/>
<dbReference type="InterPro" id="IPR057990">
    <property type="entry name" value="TPR_SYO1"/>
</dbReference>
<dbReference type="Gene3D" id="1.25.10.10">
    <property type="entry name" value="Leucine-rich Repeat Variant"/>
    <property type="match status" value="1"/>
</dbReference>
<evidence type="ECO:0000259" key="3">
    <source>
        <dbReference type="Pfam" id="PF25567"/>
    </source>
</evidence>
<dbReference type="GO" id="GO:0051082">
    <property type="term" value="F:unfolded protein binding"/>
    <property type="evidence" value="ECO:0007669"/>
    <property type="project" value="TreeGrafter"/>
</dbReference>
<organism evidence="4 5">
    <name type="scientific">Thraustotheca clavata</name>
    <dbReference type="NCBI Taxonomy" id="74557"/>
    <lineage>
        <taxon>Eukaryota</taxon>
        <taxon>Sar</taxon>
        <taxon>Stramenopiles</taxon>
        <taxon>Oomycota</taxon>
        <taxon>Saprolegniomycetes</taxon>
        <taxon>Saprolegniales</taxon>
        <taxon>Achlyaceae</taxon>
        <taxon>Thraustotheca</taxon>
    </lineage>
</organism>
<name>A0A1V9ZRD3_9STRA</name>
<proteinExistence type="inferred from homology"/>
<protein>
    <submittedName>
        <fullName evidence="4">HEAT repeat containing 3</fullName>
    </submittedName>
</protein>